<proteinExistence type="inferred from homology"/>
<keyword evidence="3" id="KW-1003">Cell membrane</keyword>
<keyword evidence="5 7" id="KW-1133">Transmembrane helix</keyword>
<evidence type="ECO:0000256" key="1">
    <source>
        <dbReference type="ARBA" id="ARBA00004651"/>
    </source>
</evidence>
<feature type="transmembrane region" description="Helical" evidence="7">
    <location>
        <begin position="154"/>
        <end position="173"/>
    </location>
</feature>
<evidence type="ECO:0000256" key="6">
    <source>
        <dbReference type="ARBA" id="ARBA00023136"/>
    </source>
</evidence>
<evidence type="ECO:0000256" key="4">
    <source>
        <dbReference type="ARBA" id="ARBA00022692"/>
    </source>
</evidence>
<dbReference type="EMBL" id="JF429412">
    <property type="protein sequence ID" value="AEQ20491.1"/>
    <property type="molecule type" value="Genomic_DNA"/>
</dbReference>
<protein>
    <submittedName>
        <fullName evidence="8">Putative chromate transporter</fullName>
    </submittedName>
</protein>
<keyword evidence="6 7" id="KW-0472">Membrane</keyword>
<dbReference type="PANTHER" id="PTHR43663">
    <property type="entry name" value="CHROMATE TRANSPORT PROTEIN-RELATED"/>
    <property type="match status" value="1"/>
</dbReference>
<keyword evidence="4 7" id="KW-0812">Transmembrane</keyword>
<reference evidence="8" key="1">
    <citation type="journal article" date="2004" name="Appl. Environ. Microbiol.">
        <title>Long-chain N-acyltyrosine synthases from environmental DNA.</title>
        <authorList>
            <person name="Brady S.F."/>
            <person name="Chao C.J."/>
            <person name="Clardy J."/>
        </authorList>
    </citation>
    <scope>NUCLEOTIDE SEQUENCE</scope>
</reference>
<sequence length="174" mass="19032">MYKLWSLAWVFALLSIVAVGGGTAVLPEMERLVVHQFHWMGDQQFRDIYSLGQVAPGPNMLMVMVIGYRLAGAAGAAVVGLAFFLPDCILTFFANRLWYRLSKSRWRTALQRGLAPVAIGLMLSGTYALARLSISNLVGLAIAAATFGILSWRRINPLLLISAGGLAYLIFTVR</sequence>
<comment type="similarity">
    <text evidence="2">Belongs to the chromate ion transporter (CHR) (TC 2.A.51) family.</text>
</comment>
<accession>G4WVN9</accession>
<dbReference type="GO" id="GO:0015109">
    <property type="term" value="F:chromate transmembrane transporter activity"/>
    <property type="evidence" value="ECO:0007669"/>
    <property type="project" value="InterPro"/>
</dbReference>
<comment type="subcellular location">
    <subcellularLocation>
        <location evidence="1">Cell membrane</location>
        <topology evidence="1">Multi-pass membrane protein</topology>
    </subcellularLocation>
</comment>
<evidence type="ECO:0000256" key="3">
    <source>
        <dbReference type="ARBA" id="ARBA00022475"/>
    </source>
</evidence>
<dbReference type="InterPro" id="IPR003370">
    <property type="entry name" value="Chromate_transpt"/>
</dbReference>
<reference evidence="8" key="2">
    <citation type="journal article" date="2011" name="J. Bacteriol.">
        <title>Long-chain N-acyl amino acid synthases are linked to the putative PEP-CTERM/exosortase protein-sorting system in Gram-negative bacteria.</title>
        <authorList>
            <person name="Craig J.W."/>
            <person name="Cherry M.A."/>
            <person name="Brady S.F."/>
        </authorList>
    </citation>
    <scope>NUCLEOTIDE SEQUENCE</scope>
</reference>
<evidence type="ECO:0000256" key="2">
    <source>
        <dbReference type="ARBA" id="ARBA00005262"/>
    </source>
</evidence>
<evidence type="ECO:0000256" key="7">
    <source>
        <dbReference type="SAM" id="Phobius"/>
    </source>
</evidence>
<dbReference type="AlphaFoldDB" id="G4WVN9"/>
<dbReference type="GO" id="GO:0005886">
    <property type="term" value="C:plasma membrane"/>
    <property type="evidence" value="ECO:0007669"/>
    <property type="project" value="UniProtKB-SubCell"/>
</dbReference>
<feature type="transmembrane region" description="Helical" evidence="7">
    <location>
        <begin position="66"/>
        <end position="93"/>
    </location>
</feature>
<dbReference type="InterPro" id="IPR052518">
    <property type="entry name" value="CHR_Transporter"/>
</dbReference>
<evidence type="ECO:0000313" key="8">
    <source>
        <dbReference type="EMBL" id="AEQ20491.1"/>
    </source>
</evidence>
<name>G4WVN9_9BACT</name>
<dbReference type="PANTHER" id="PTHR43663:SF1">
    <property type="entry name" value="CHROMATE TRANSPORTER"/>
    <property type="match status" value="1"/>
</dbReference>
<evidence type="ECO:0000256" key="5">
    <source>
        <dbReference type="ARBA" id="ARBA00022989"/>
    </source>
</evidence>
<feature type="transmembrane region" description="Helical" evidence="7">
    <location>
        <begin position="114"/>
        <end position="134"/>
    </location>
</feature>
<organism evidence="8">
    <name type="scientific">uncultured bacterium CSL144</name>
    <dbReference type="NCBI Taxonomy" id="1091570"/>
    <lineage>
        <taxon>Bacteria</taxon>
        <taxon>environmental samples</taxon>
    </lineage>
</organism>
<dbReference type="Pfam" id="PF02417">
    <property type="entry name" value="Chromate_transp"/>
    <property type="match status" value="1"/>
</dbReference>